<evidence type="ECO:0000256" key="1">
    <source>
        <dbReference type="SAM" id="MobiDB-lite"/>
    </source>
</evidence>
<sequence length="72" mass="8268">MAESTPRSTPSRREGAVFRRRRCRPRKRGGTGQMHQPACGSKEWEKASKYIRKPLELCGFNWNGTFLQDTGL</sequence>
<reference evidence="2 3" key="1">
    <citation type="journal article" date="2012" name="Genome Biol.">
        <title>Sequencing three crocodilian genomes to illuminate the evolution of archosaurs and amniotes.</title>
        <authorList>
            <person name="St John J.A."/>
            <person name="Braun E.L."/>
            <person name="Isberg S.R."/>
            <person name="Miles L.G."/>
            <person name="Chong A.Y."/>
            <person name="Gongora J."/>
            <person name="Dalzell P."/>
            <person name="Moran C."/>
            <person name="Bed'hom B."/>
            <person name="Abzhanov A."/>
            <person name="Burgess S.C."/>
            <person name="Cooksey A.M."/>
            <person name="Castoe T.A."/>
            <person name="Crawford N.G."/>
            <person name="Densmore L.D."/>
            <person name="Drew J.C."/>
            <person name="Edwards S.V."/>
            <person name="Faircloth B.C."/>
            <person name="Fujita M.K."/>
            <person name="Greenwold M.J."/>
            <person name="Hoffmann F.G."/>
            <person name="Howard J.M."/>
            <person name="Iguchi T."/>
            <person name="Janes D.E."/>
            <person name="Khan S.Y."/>
            <person name="Kohno S."/>
            <person name="de Koning A.J."/>
            <person name="Lance S.L."/>
            <person name="McCarthy F.M."/>
            <person name="McCormack J.E."/>
            <person name="Merchant M.E."/>
            <person name="Peterson D.G."/>
            <person name="Pollock D.D."/>
            <person name="Pourmand N."/>
            <person name="Raney B.J."/>
            <person name="Roessler K.A."/>
            <person name="Sanford J.R."/>
            <person name="Sawyer R.H."/>
            <person name="Schmidt C.J."/>
            <person name="Triplett E.W."/>
            <person name="Tuberville T.D."/>
            <person name="Venegas-Anaya M."/>
            <person name="Howard J.T."/>
            <person name="Jarvis E.D."/>
            <person name="Guillette L.J.Jr."/>
            <person name="Glenn T.C."/>
            <person name="Green R.E."/>
            <person name="Ray D.A."/>
        </authorList>
    </citation>
    <scope>NUCLEOTIDE SEQUENCE [LARGE SCALE GENOMIC DNA]</scope>
    <source>
        <strain evidence="2">KSC_2009_1</strain>
    </source>
</reference>
<evidence type="ECO:0000313" key="2">
    <source>
        <dbReference type="EMBL" id="KYO35411.1"/>
    </source>
</evidence>
<dbReference type="EMBL" id="AKHW03003201">
    <property type="protein sequence ID" value="KYO35411.1"/>
    <property type="molecule type" value="Genomic_DNA"/>
</dbReference>
<protein>
    <submittedName>
        <fullName evidence="2">Uncharacterized protein</fullName>
    </submittedName>
</protein>
<comment type="caution">
    <text evidence="2">The sequence shown here is derived from an EMBL/GenBank/DDBJ whole genome shotgun (WGS) entry which is preliminary data.</text>
</comment>
<feature type="region of interest" description="Disordered" evidence="1">
    <location>
        <begin position="1"/>
        <end position="43"/>
    </location>
</feature>
<name>A0A151NF41_ALLMI</name>
<proteinExistence type="predicted"/>
<gene>
    <name evidence="2" type="ORF">Y1Q_0007991</name>
</gene>
<organism evidence="2 3">
    <name type="scientific">Alligator mississippiensis</name>
    <name type="common">American alligator</name>
    <dbReference type="NCBI Taxonomy" id="8496"/>
    <lineage>
        <taxon>Eukaryota</taxon>
        <taxon>Metazoa</taxon>
        <taxon>Chordata</taxon>
        <taxon>Craniata</taxon>
        <taxon>Vertebrata</taxon>
        <taxon>Euteleostomi</taxon>
        <taxon>Archelosauria</taxon>
        <taxon>Archosauria</taxon>
        <taxon>Crocodylia</taxon>
        <taxon>Alligatoridae</taxon>
        <taxon>Alligatorinae</taxon>
        <taxon>Alligator</taxon>
    </lineage>
</organism>
<accession>A0A151NF41</accession>
<keyword evidence="3" id="KW-1185">Reference proteome</keyword>
<feature type="compositionally biased region" description="Basic residues" evidence="1">
    <location>
        <begin position="18"/>
        <end position="29"/>
    </location>
</feature>
<dbReference type="Proteomes" id="UP000050525">
    <property type="component" value="Unassembled WGS sequence"/>
</dbReference>
<evidence type="ECO:0000313" key="3">
    <source>
        <dbReference type="Proteomes" id="UP000050525"/>
    </source>
</evidence>
<dbReference type="AlphaFoldDB" id="A0A151NF41"/>